<keyword evidence="2" id="KW-1185">Reference proteome</keyword>
<gene>
    <name evidence="1" type="ORF">VMCG_10783</name>
</gene>
<proteinExistence type="predicted"/>
<protein>
    <submittedName>
        <fullName evidence="1">Uncharacterized protein</fullName>
    </submittedName>
</protein>
<comment type="caution">
    <text evidence="1">The sequence shown here is derived from an EMBL/GenBank/DDBJ whole genome shotgun (WGS) entry which is preliminary data.</text>
</comment>
<name>A0A423V9E5_9PEZI</name>
<evidence type="ECO:0000313" key="2">
    <source>
        <dbReference type="Proteomes" id="UP000283895"/>
    </source>
</evidence>
<reference evidence="1 2" key="1">
    <citation type="submission" date="2015-09" db="EMBL/GenBank/DDBJ databases">
        <title>Host preference determinants of Valsa canker pathogens revealed by comparative genomics.</title>
        <authorList>
            <person name="Yin Z."/>
            <person name="Huang L."/>
        </authorList>
    </citation>
    <scope>NUCLEOTIDE SEQUENCE [LARGE SCALE GENOMIC DNA]</scope>
    <source>
        <strain evidence="1 2">03-1</strain>
    </source>
</reference>
<dbReference type="EMBL" id="LKEA01000095">
    <property type="protein sequence ID" value="ROV87453.1"/>
    <property type="molecule type" value="Genomic_DNA"/>
</dbReference>
<dbReference type="AlphaFoldDB" id="A0A423V9E5"/>
<accession>A0A423V9E5</accession>
<dbReference type="Proteomes" id="UP000283895">
    <property type="component" value="Unassembled WGS sequence"/>
</dbReference>
<organism evidence="1 2">
    <name type="scientific">Cytospora schulzeri</name>
    <dbReference type="NCBI Taxonomy" id="448051"/>
    <lineage>
        <taxon>Eukaryota</taxon>
        <taxon>Fungi</taxon>
        <taxon>Dikarya</taxon>
        <taxon>Ascomycota</taxon>
        <taxon>Pezizomycotina</taxon>
        <taxon>Sordariomycetes</taxon>
        <taxon>Sordariomycetidae</taxon>
        <taxon>Diaporthales</taxon>
        <taxon>Cytosporaceae</taxon>
        <taxon>Cytospora</taxon>
    </lineage>
</organism>
<evidence type="ECO:0000313" key="1">
    <source>
        <dbReference type="EMBL" id="ROV87453.1"/>
    </source>
</evidence>
<sequence>MHRPSPMIAPKALGHLHVVIAGTGLDGVGSNRQFGVTGSVQPWSYMGRPPLLEKEKPPKPTALQRPWSYMGLADRIPKPTDISKVTVGDSPKGSRLHTATIQGIKTRCVKSKSAYNKK</sequence>